<proteinExistence type="predicted"/>
<accession>A0A101JEI6</accession>
<keyword evidence="1" id="KW-0472">Membrane</keyword>
<dbReference type="InterPro" id="IPR021493">
    <property type="entry name" value="DUF3147"/>
</dbReference>
<comment type="caution">
    <text evidence="2">The sequence shown here is derived from an EMBL/GenBank/DDBJ whole genome shotgun (WGS) entry which is preliminary data.</text>
</comment>
<sequence length="138" mass="14459">MTHTEAARPPEASPAEVAKTPAREWFVRFAFGAGVSALAGISSEVWGPKVGGLFLAFPAILLASLTLVAKDEGAHQAREDARGAALGAAGLIGFALVVATTARHWPVWLTLVTATLAWLSISGTAYLITAVLHRTREN</sequence>
<keyword evidence="3" id="KW-1185">Reference proteome</keyword>
<evidence type="ECO:0000313" key="2">
    <source>
        <dbReference type="EMBL" id="KUL25298.1"/>
    </source>
</evidence>
<evidence type="ECO:0000256" key="1">
    <source>
        <dbReference type="SAM" id="Phobius"/>
    </source>
</evidence>
<evidence type="ECO:0008006" key="4">
    <source>
        <dbReference type="Google" id="ProtNLM"/>
    </source>
</evidence>
<dbReference type="Pfam" id="PF11345">
    <property type="entry name" value="DUF3147"/>
    <property type="match status" value="1"/>
</dbReference>
<feature type="transmembrane region" description="Helical" evidence="1">
    <location>
        <begin position="25"/>
        <end position="46"/>
    </location>
</feature>
<dbReference type="OrthoDB" id="4248858at2"/>
<feature type="transmembrane region" description="Helical" evidence="1">
    <location>
        <begin position="52"/>
        <end position="69"/>
    </location>
</feature>
<dbReference type="Proteomes" id="UP000053244">
    <property type="component" value="Unassembled WGS sequence"/>
</dbReference>
<organism evidence="2 3">
    <name type="scientific">Actinoplanes awajinensis subsp. mycoplanecinus</name>
    <dbReference type="NCBI Taxonomy" id="135947"/>
    <lineage>
        <taxon>Bacteria</taxon>
        <taxon>Bacillati</taxon>
        <taxon>Actinomycetota</taxon>
        <taxon>Actinomycetes</taxon>
        <taxon>Micromonosporales</taxon>
        <taxon>Micromonosporaceae</taxon>
        <taxon>Actinoplanes</taxon>
    </lineage>
</organism>
<dbReference type="RefSeq" id="WP_067703772.1">
    <property type="nucleotide sequence ID" value="NZ_LLZH01000315.1"/>
</dbReference>
<feature type="transmembrane region" description="Helical" evidence="1">
    <location>
        <begin position="81"/>
        <end position="102"/>
    </location>
</feature>
<dbReference type="EMBL" id="LLZH01000315">
    <property type="protein sequence ID" value="KUL25298.1"/>
    <property type="molecule type" value="Genomic_DNA"/>
</dbReference>
<protein>
    <recommendedName>
        <fullName evidence="4">DUF3147 family protein</fullName>
    </recommendedName>
</protein>
<keyword evidence="1" id="KW-1133">Transmembrane helix</keyword>
<keyword evidence="1" id="KW-0812">Transmembrane</keyword>
<dbReference type="AlphaFoldDB" id="A0A101JEI6"/>
<evidence type="ECO:0000313" key="3">
    <source>
        <dbReference type="Proteomes" id="UP000053244"/>
    </source>
</evidence>
<gene>
    <name evidence="2" type="ORF">ADL15_40965</name>
</gene>
<reference evidence="2 3" key="1">
    <citation type="submission" date="2015-10" db="EMBL/GenBank/DDBJ databases">
        <authorList>
            <person name="Gilbert D.G."/>
        </authorList>
    </citation>
    <scope>NUCLEOTIDE SEQUENCE [LARGE SCALE GENOMIC DNA]</scope>
    <source>
        <strain evidence="2 3">NRRL B-16712</strain>
    </source>
</reference>
<feature type="transmembrane region" description="Helical" evidence="1">
    <location>
        <begin position="108"/>
        <end position="132"/>
    </location>
</feature>
<name>A0A101JEI6_9ACTN</name>